<dbReference type="KEGG" id="ptk:EXN22_16395"/>
<accession>A0A411MK71</accession>
<keyword evidence="2" id="KW-1185">Reference proteome</keyword>
<dbReference type="Proteomes" id="UP000291130">
    <property type="component" value="Chromosome"/>
</dbReference>
<dbReference type="AlphaFoldDB" id="A0A411MK71"/>
<evidence type="ECO:0000313" key="2">
    <source>
        <dbReference type="Proteomes" id="UP000291130"/>
    </source>
</evidence>
<name>A0A411MK71_9PSED</name>
<evidence type="ECO:0000313" key="1">
    <source>
        <dbReference type="EMBL" id="QBF27195.1"/>
    </source>
</evidence>
<dbReference type="OrthoDB" id="7033817at2"/>
<proteinExistence type="predicted"/>
<dbReference type="RefSeq" id="WP_130265057.1">
    <property type="nucleotide sequence ID" value="NZ_CP035952.1"/>
</dbReference>
<sequence>MNRNELREIITDSLVGMISGLTGMIPPKGATIPDVIQAPIDRAAGRIFAAFDQPAVQHQGEPVHMVRTHGSCSWEEASGESLVVFAADPGEYEVRKLYAHADPGEVERLRAALVETENRLEAQRQHNTQRHVELGMESMQVIGENTALRAKLAERDALLRKVRGYVVSQECITAEIDVALSASAEPSAPVERDERALRRSPCVGAGAQILAFMDSRGEQP</sequence>
<reference evidence="1 2" key="1">
    <citation type="submission" date="2019-02" db="EMBL/GenBank/DDBJ databases">
        <title>Complete genome sequence of Pseudomonas sp. SNU WT1 isolated from rainbow trout.</title>
        <authorList>
            <person name="Oh W.T."/>
            <person name="Park S.C."/>
        </authorList>
    </citation>
    <scope>NUCLEOTIDE SEQUENCE [LARGE SCALE GENOMIC DNA]</scope>
    <source>
        <strain evidence="1 2">SNU WT1</strain>
    </source>
</reference>
<dbReference type="EMBL" id="CP035952">
    <property type="protein sequence ID" value="QBF27195.1"/>
    <property type="molecule type" value="Genomic_DNA"/>
</dbReference>
<organism evidence="1 2">
    <name type="scientific">Pseudomonas tructae</name>
    <dbReference type="NCBI Taxonomy" id="2518644"/>
    <lineage>
        <taxon>Bacteria</taxon>
        <taxon>Pseudomonadati</taxon>
        <taxon>Pseudomonadota</taxon>
        <taxon>Gammaproteobacteria</taxon>
        <taxon>Pseudomonadales</taxon>
        <taxon>Pseudomonadaceae</taxon>
        <taxon>Pseudomonas</taxon>
    </lineage>
</organism>
<protein>
    <submittedName>
        <fullName evidence="1">Uncharacterized protein</fullName>
    </submittedName>
</protein>
<gene>
    <name evidence="1" type="ORF">EXN22_16395</name>
</gene>